<dbReference type="STRING" id="768671.ThimaDRAFT_4785"/>
<evidence type="ECO:0000313" key="1">
    <source>
        <dbReference type="EMBL" id="EGV15952.1"/>
    </source>
</evidence>
<dbReference type="RefSeq" id="WP_007195653.1">
    <property type="nucleotide sequence ID" value="NZ_AFWV01000029.1"/>
</dbReference>
<evidence type="ECO:0000313" key="2">
    <source>
        <dbReference type="Proteomes" id="UP000005459"/>
    </source>
</evidence>
<reference evidence="1 2" key="1">
    <citation type="submission" date="2011-06" db="EMBL/GenBank/DDBJ databases">
        <title>The draft genome of Thiocapsa marina 5811.</title>
        <authorList>
            <consortium name="US DOE Joint Genome Institute (JGI-PGF)"/>
            <person name="Lucas S."/>
            <person name="Han J."/>
            <person name="Cheng J.-F."/>
            <person name="Goodwin L."/>
            <person name="Pitluck S."/>
            <person name="Peters L."/>
            <person name="Land M.L."/>
            <person name="Hauser L."/>
            <person name="Vogl K."/>
            <person name="Liu Z."/>
            <person name="Imhoff J."/>
            <person name="Thiel V."/>
            <person name="Frigaard N.-U."/>
            <person name="Bryant D."/>
            <person name="Woyke T.J."/>
        </authorList>
    </citation>
    <scope>NUCLEOTIDE SEQUENCE [LARGE SCALE GENOMIC DNA]</scope>
    <source>
        <strain evidence="1 2">5811</strain>
    </source>
</reference>
<dbReference type="eggNOG" id="ENOG50336AU">
    <property type="taxonomic scope" value="Bacteria"/>
</dbReference>
<dbReference type="AlphaFoldDB" id="F9UIN2"/>
<sequence>MNPTRAWIDWILLLLLLSCCAPYYGVACAHDATAASDGITTAPPGSRERRAILDALRAELSPFTGPDLVFVVDVLRVRAGWAWIEAAPQSRDGANRYEDVTALLHKEDGRWVVKLLGPCGEAQDQESACDEDTDPERLMERFPTLPPDLVPRVGVPPENAVLEGMRGAMAEGCKPPRLIRSPRDWSDVFAKLDWTPPRVSPAGWSTPSGDLRIQGTVTLERGQIPRDPTCLERDDCRPDVVLAMPSADLQGVRCMRTLELDTETFCDRLELRDTLVRWHAGRWSMPPWTDWTIPMVQFLPACATPCPPGHRRCPTDRICRSTADEEYCLGCLRKAPDVCACLDANGARPERAACRFMVSRDRMLEGRCRQGRCVPDEPEER</sequence>
<proteinExistence type="predicted"/>
<gene>
    <name evidence="1" type="ORF">ThimaDRAFT_4785</name>
</gene>
<keyword evidence="2" id="KW-1185">Reference proteome</keyword>
<accession>F9UIN2</accession>
<protein>
    <submittedName>
        <fullName evidence="1">Uncharacterized protein</fullName>
    </submittedName>
</protein>
<dbReference type="OrthoDB" id="5540942at2"/>
<name>F9UIN2_9GAMM</name>
<dbReference type="EMBL" id="AFWV01000029">
    <property type="protein sequence ID" value="EGV15952.1"/>
    <property type="molecule type" value="Genomic_DNA"/>
</dbReference>
<organism evidence="1 2">
    <name type="scientific">Thiocapsa marina 5811</name>
    <dbReference type="NCBI Taxonomy" id="768671"/>
    <lineage>
        <taxon>Bacteria</taxon>
        <taxon>Pseudomonadati</taxon>
        <taxon>Pseudomonadota</taxon>
        <taxon>Gammaproteobacteria</taxon>
        <taxon>Chromatiales</taxon>
        <taxon>Chromatiaceae</taxon>
        <taxon>Thiocapsa</taxon>
    </lineage>
</organism>
<dbReference type="Proteomes" id="UP000005459">
    <property type="component" value="Unassembled WGS sequence"/>
</dbReference>